<dbReference type="Proteomes" id="UP000033980">
    <property type="component" value="Unassembled WGS sequence"/>
</dbReference>
<proteinExistence type="predicted"/>
<name>A0A0G1DAJ1_9BACT</name>
<evidence type="ECO:0000313" key="2">
    <source>
        <dbReference type="Proteomes" id="UP000033980"/>
    </source>
</evidence>
<sequence length="240" mass="25770">MKILKFLGALLLSLILIIVLGLGYLGFIPGLSKIFGSDKPRDLGVAYTESDYQAMSGKVGLEIRELPASTPLEKSIVEEGSHEVSETFSPAEMTAAINKNTWRYFPFVNVQIRVNADNSIEASGLVVVDRLLKYAQALGATAEEVQMGIDAAKLPNTTFPFYVKGKGEVVDNQVSGNFLSAEVGRLPVPAGILSDIQGRIVGAVEAKLVNNPSISIKEARLENGSAKFVGTLPNVEYVVK</sequence>
<evidence type="ECO:0000313" key="1">
    <source>
        <dbReference type="EMBL" id="KKS94669.1"/>
    </source>
</evidence>
<protein>
    <submittedName>
        <fullName evidence="1">Uncharacterized protein</fullName>
    </submittedName>
</protein>
<dbReference type="EMBL" id="LCFK01000005">
    <property type="protein sequence ID" value="KKS94669.1"/>
    <property type="molecule type" value="Genomic_DNA"/>
</dbReference>
<accession>A0A0G1DAJ1</accession>
<comment type="caution">
    <text evidence="1">The sequence shown here is derived from an EMBL/GenBank/DDBJ whole genome shotgun (WGS) entry which is preliminary data.</text>
</comment>
<dbReference type="AlphaFoldDB" id="A0A0G1DAJ1"/>
<gene>
    <name evidence="1" type="ORF">UV68_C0005G0001</name>
</gene>
<reference evidence="1 2" key="1">
    <citation type="journal article" date="2015" name="Nature">
        <title>rRNA introns, odd ribosomes, and small enigmatic genomes across a large radiation of phyla.</title>
        <authorList>
            <person name="Brown C.T."/>
            <person name="Hug L.A."/>
            <person name="Thomas B.C."/>
            <person name="Sharon I."/>
            <person name="Castelle C.J."/>
            <person name="Singh A."/>
            <person name="Wilkins M.J."/>
            <person name="Williams K.H."/>
            <person name="Banfield J.F."/>
        </authorList>
    </citation>
    <scope>NUCLEOTIDE SEQUENCE [LARGE SCALE GENOMIC DNA]</scope>
</reference>
<organism evidence="1 2">
    <name type="scientific">Candidatus Collierbacteria bacterium GW2011_GWC2_43_12</name>
    <dbReference type="NCBI Taxonomy" id="1618390"/>
    <lineage>
        <taxon>Bacteria</taxon>
        <taxon>Candidatus Collieribacteriota</taxon>
    </lineage>
</organism>